<dbReference type="InterPro" id="IPR046867">
    <property type="entry name" value="AldOxase/xan_DH_MoCoBD2"/>
</dbReference>
<proteinExistence type="predicted"/>
<feature type="domain" description="Aldehyde oxidase/xanthine dehydrogenase second molybdopterin binding" evidence="1">
    <location>
        <begin position="1"/>
        <end position="81"/>
    </location>
</feature>
<dbReference type="PANTHER" id="PTHR47495">
    <property type="entry name" value="ALDEHYDE DEHYDROGENASE"/>
    <property type="match status" value="1"/>
</dbReference>
<dbReference type="InterPro" id="IPR052516">
    <property type="entry name" value="N-heterocyclic_Hydroxylase"/>
</dbReference>
<reference evidence="2" key="1">
    <citation type="journal article" date="2014" name="Front. Microbiol.">
        <title>High frequency of phylogenetically diverse reductive dehalogenase-homologous genes in deep subseafloor sedimentary metagenomes.</title>
        <authorList>
            <person name="Kawai M."/>
            <person name="Futagami T."/>
            <person name="Toyoda A."/>
            <person name="Takaki Y."/>
            <person name="Nishi S."/>
            <person name="Hori S."/>
            <person name="Arai W."/>
            <person name="Tsubouchi T."/>
            <person name="Morono Y."/>
            <person name="Uchiyama I."/>
            <person name="Ito T."/>
            <person name="Fujiyama A."/>
            <person name="Inagaki F."/>
            <person name="Takami H."/>
        </authorList>
    </citation>
    <scope>NUCLEOTIDE SEQUENCE</scope>
    <source>
        <strain evidence="2">Expedition CK06-06</strain>
    </source>
</reference>
<dbReference type="EMBL" id="BARS01011602">
    <property type="protein sequence ID" value="GAF91729.1"/>
    <property type="molecule type" value="Genomic_DNA"/>
</dbReference>
<gene>
    <name evidence="2" type="ORF">S01H1_21042</name>
</gene>
<name>X0TET3_9ZZZZ</name>
<dbReference type="InterPro" id="IPR037165">
    <property type="entry name" value="AldOxase/xan_DH_Mopterin-bd_sf"/>
</dbReference>
<dbReference type="SUPFAM" id="SSF56003">
    <property type="entry name" value="Molybdenum cofactor-binding domain"/>
    <property type="match status" value="1"/>
</dbReference>
<dbReference type="AlphaFoldDB" id="X0TET3"/>
<dbReference type="GO" id="GO:0016491">
    <property type="term" value="F:oxidoreductase activity"/>
    <property type="evidence" value="ECO:0007669"/>
    <property type="project" value="InterPro"/>
</dbReference>
<organism evidence="2">
    <name type="scientific">marine sediment metagenome</name>
    <dbReference type="NCBI Taxonomy" id="412755"/>
    <lineage>
        <taxon>unclassified sequences</taxon>
        <taxon>metagenomes</taxon>
        <taxon>ecological metagenomes</taxon>
    </lineage>
</organism>
<dbReference type="Pfam" id="PF20256">
    <property type="entry name" value="MoCoBD_2"/>
    <property type="match status" value="1"/>
</dbReference>
<comment type="caution">
    <text evidence="2">The sequence shown here is derived from an EMBL/GenBank/DDBJ whole genome shotgun (WGS) entry which is preliminary data.</text>
</comment>
<dbReference type="PANTHER" id="PTHR47495:SF2">
    <property type="entry name" value="ALDEHYDE DEHYDROGENASE"/>
    <property type="match status" value="1"/>
</dbReference>
<evidence type="ECO:0000313" key="2">
    <source>
        <dbReference type="EMBL" id="GAF91729.1"/>
    </source>
</evidence>
<dbReference type="Gene3D" id="3.30.365.10">
    <property type="entry name" value="Aldehyde oxidase/xanthine dehydrogenase, molybdopterin binding domain"/>
    <property type="match status" value="1"/>
</dbReference>
<evidence type="ECO:0000259" key="1">
    <source>
        <dbReference type="Pfam" id="PF20256"/>
    </source>
</evidence>
<protein>
    <recommendedName>
        <fullName evidence="1">Aldehyde oxidase/xanthine dehydrogenase second molybdopterin binding domain-containing protein</fullName>
    </recommendedName>
</protein>
<feature type="non-terminal residue" evidence="2">
    <location>
        <position position="1"/>
    </location>
</feature>
<sequence>FGAHFAEVEVDMETGEVYVVKLVGAFDVGRAINPANVEGQIVGGEAMGIGYALTEGLIIDNGKIMNNNFTDYRILRACDVPQIDAIIVESDEPTGPFGAKGIGEATMVGTAAAIANAIYDAIGVRMKELCITQEKILEAIHRGAKASGL</sequence>
<accession>X0TET3</accession>